<accession>V5I810</accession>
<dbReference type="PANTHER" id="PTHR13234">
    <property type="entry name" value="GAMMA-INTERFERON INDUCIBLE LYSOSOMAL THIOL REDUCTASE GILT"/>
    <property type="match status" value="1"/>
</dbReference>
<dbReference type="KEGG" id="agb:108914709"/>
<dbReference type="EMBL" id="GALX01005500">
    <property type="protein sequence ID" value="JAB62966.1"/>
    <property type="molecule type" value="Transcribed_RNA"/>
</dbReference>
<proteinExistence type="inferred from homology"/>
<evidence type="ECO:0000256" key="1">
    <source>
        <dbReference type="ARBA" id="ARBA00005679"/>
    </source>
</evidence>
<protein>
    <submittedName>
        <fullName evidence="3">GILT-like protein C02D5.2</fullName>
    </submittedName>
</protein>
<evidence type="ECO:0000313" key="3">
    <source>
        <dbReference type="EMBL" id="JAB62966.1"/>
    </source>
</evidence>
<dbReference type="GeneID" id="108914709"/>
<dbReference type="PANTHER" id="PTHR13234:SF71">
    <property type="entry name" value="GAMMA-INTERFERON-INDUCIBLE LYSOSOMAL THIOL REDUCTASE-LIKE PROTEIN"/>
    <property type="match status" value="1"/>
</dbReference>
<dbReference type="GO" id="GO:0016671">
    <property type="term" value="F:oxidoreductase activity, acting on a sulfur group of donors, disulfide as acceptor"/>
    <property type="evidence" value="ECO:0007669"/>
    <property type="project" value="InterPro"/>
</dbReference>
<gene>
    <name evidence="3" type="primary">YKJ2</name>
</gene>
<dbReference type="AlphaFoldDB" id="V5I810"/>
<organism evidence="3">
    <name type="scientific">Anoplophora glabripennis</name>
    <name type="common">Asian longhorn beetle</name>
    <name type="synonym">Anoplophora nobilis</name>
    <dbReference type="NCBI Taxonomy" id="217634"/>
    <lineage>
        <taxon>Eukaryota</taxon>
        <taxon>Metazoa</taxon>
        <taxon>Ecdysozoa</taxon>
        <taxon>Arthropoda</taxon>
        <taxon>Hexapoda</taxon>
        <taxon>Insecta</taxon>
        <taxon>Pterygota</taxon>
        <taxon>Neoptera</taxon>
        <taxon>Endopterygota</taxon>
        <taxon>Coleoptera</taxon>
        <taxon>Polyphaga</taxon>
        <taxon>Cucujiformia</taxon>
        <taxon>Chrysomeloidea</taxon>
        <taxon>Cerambycidae</taxon>
        <taxon>Lamiinae</taxon>
        <taxon>Lamiini</taxon>
        <taxon>Anoplophora</taxon>
    </lineage>
</organism>
<dbReference type="InterPro" id="IPR004911">
    <property type="entry name" value="Interferon-induced_GILT"/>
</dbReference>
<sequence length="227" mass="26123">MNSKYTRILVFIILVFIIFKTFRHFLPGHMSRYEDIYDVNENGLEKVKVSVYYEALCPDSKFFITFQLLPVYKDLKDYLILDLVPYGKAQTIEVDGHIKFHCQHDEVECFANKIHSCAIEHVKEPLLQLKYIACMITDNMIPDDAGEKCAQQLNIDFSPISECAKDTKGSQLLKMYGERTNSLNPSVRFIPTIELNNSQVVIPQSTILKDLSKSVCQVFKNKPKRCG</sequence>
<dbReference type="OrthoDB" id="958254at2759"/>
<name>V5I810_ANOGL</name>
<keyword evidence="2" id="KW-0325">Glycoprotein</keyword>
<evidence type="ECO:0000256" key="2">
    <source>
        <dbReference type="ARBA" id="ARBA00023180"/>
    </source>
</evidence>
<dbReference type="Pfam" id="PF03227">
    <property type="entry name" value="GILT"/>
    <property type="match status" value="1"/>
</dbReference>
<reference evidence="3" key="1">
    <citation type="submission" date="2013-07" db="EMBL/GenBank/DDBJ databases">
        <title>Midgut Transcriptome Profiling of Anoplphora glabripennis, a Lignocellulose Degrading, Wood-Boring Cerambycid.</title>
        <authorList>
            <person name="Scully E.D."/>
            <person name="Hoover K."/>
            <person name="Carlson J.E."/>
            <person name="Tien M."/>
            <person name="Geib S.M."/>
        </authorList>
    </citation>
    <scope>NUCLEOTIDE SEQUENCE</scope>
</reference>
<comment type="similarity">
    <text evidence="1">Belongs to the GILT family.</text>
</comment>